<dbReference type="InterPro" id="IPR006311">
    <property type="entry name" value="TAT_signal"/>
</dbReference>
<keyword evidence="12" id="KW-1185">Reference proteome</keyword>
<comment type="caution">
    <text evidence="11">The sequence shown here is derived from an EMBL/GenBank/DDBJ whole genome shotgun (WGS) entry which is preliminary data.</text>
</comment>
<dbReference type="Pfam" id="PF08124">
    <property type="entry name" value="Lyase_8_N"/>
    <property type="match status" value="1"/>
</dbReference>
<dbReference type="GO" id="GO:0005576">
    <property type="term" value="C:extracellular region"/>
    <property type="evidence" value="ECO:0007669"/>
    <property type="project" value="InterPro"/>
</dbReference>
<dbReference type="Gene3D" id="1.50.10.100">
    <property type="entry name" value="Chondroitin AC/alginate lyase"/>
    <property type="match status" value="1"/>
</dbReference>
<comment type="similarity">
    <text evidence="2">Belongs to the polysaccharide lyase 8 family.</text>
</comment>
<dbReference type="OrthoDB" id="6394136at2"/>
<evidence type="ECO:0000256" key="6">
    <source>
        <dbReference type="ARBA" id="ARBA00023239"/>
    </source>
</evidence>
<dbReference type="InterPro" id="IPR038970">
    <property type="entry name" value="Lyase_8"/>
</dbReference>
<feature type="domain" description="Polysaccharide lyase family 8 central" evidence="8">
    <location>
        <begin position="369"/>
        <end position="629"/>
    </location>
</feature>
<evidence type="ECO:0000313" key="11">
    <source>
        <dbReference type="EMBL" id="RRA98133.1"/>
    </source>
</evidence>
<dbReference type="SUPFAM" id="SSF74650">
    <property type="entry name" value="Galactose mutarotase-like"/>
    <property type="match status" value="1"/>
</dbReference>
<feature type="active site" evidence="7">
    <location>
        <position position="259"/>
    </location>
</feature>
<dbReference type="InterPro" id="IPR004103">
    <property type="entry name" value="Lyase_8_C"/>
</dbReference>
<dbReference type="GO" id="GO:0005975">
    <property type="term" value="P:carbohydrate metabolic process"/>
    <property type="evidence" value="ECO:0007669"/>
    <property type="project" value="InterPro"/>
</dbReference>
<evidence type="ECO:0000259" key="10">
    <source>
        <dbReference type="Pfam" id="PF08124"/>
    </source>
</evidence>
<evidence type="ECO:0000256" key="7">
    <source>
        <dbReference type="PIRSR" id="PIRSR638970-1"/>
    </source>
</evidence>
<dbReference type="RefSeq" id="WP_124879373.1">
    <property type="nucleotide sequence ID" value="NZ_RQJO01000016.1"/>
</dbReference>
<dbReference type="SUPFAM" id="SSF49863">
    <property type="entry name" value="Hyaluronate lyase-like, C-terminal domain"/>
    <property type="match status" value="1"/>
</dbReference>
<dbReference type="PANTHER" id="PTHR38481:SF1">
    <property type="entry name" value="HYALURONATE LYASE"/>
    <property type="match status" value="1"/>
</dbReference>
<feature type="domain" description="Polysaccharide lyase family 8 C-terminal" evidence="9">
    <location>
        <begin position="644"/>
        <end position="708"/>
    </location>
</feature>
<evidence type="ECO:0000256" key="3">
    <source>
        <dbReference type="ARBA" id="ARBA00011245"/>
    </source>
</evidence>
<dbReference type="InterPro" id="IPR003159">
    <property type="entry name" value="Lyase_8_central_dom"/>
</dbReference>
<dbReference type="AlphaFoldDB" id="A0A3P1BBQ0"/>
<evidence type="ECO:0000256" key="1">
    <source>
        <dbReference type="ARBA" id="ARBA00001913"/>
    </source>
</evidence>
<evidence type="ECO:0000313" key="12">
    <source>
        <dbReference type="Proteomes" id="UP000271925"/>
    </source>
</evidence>
<sequence length="748" mass="81328">MDQVHKRLFNRRTFLKSTTGAVGSLGLAGPAFSLSQWVGTTDVLPELAFIRQRMADQSLVIAPEANWISVDQLLRTLDPTGHWPDLEAQFKPEHEGVKRYGHCTRILKLAGAFHSATGPQRTQLADALHRSLGVWLGKPHPPSAGWFYQIGSPLALGQAALLMGNELSASEKAQVVTILKTCVRPDGVLDYSGSPATGENLMHEATIQVIAGCLANDPVYVARYAKQAEQEIGPGRSESIQVDSSFHQHGPQFYSGGLYGLGFARDATALALALHKTAFAFAPDKLETLTRYVLDGLQPLTRGRSLDFTTVGRMVAWPLKHGPDHDSGFGAEAACDHLIPFGGKRQAELQAFARRLRGEAEAKTAPAGNRLFWMSDYMAHNRPGFLASARMSSRRVYSHESGGKQNELGYHLGDGAMCLMQTGDEYRNIFPLWDWRRVPGVSCVYNPAVPLPLHSWGIGSYGGSDWAGGVSDGTSGAAAMEVHRAGLHAQKAWFFLDEVVVCLGAAIKSYDTTLPVVTSVNQCWAKGPVTTSMNTAALAADETHTHKTAGWVHHDGVTYLFPQPSNLRIRTERKSAPWQTLNTAPHREAREDPANPPAAVEGEVFSLWIEHENAAKEGFKYSYVVAPGLMPDGIAAFNQTKSPTIVSNTSSLQAVATPDLVQGIFWKPGSLVLPDQRKLEVDQPCVVQWRRTANGRWTLAVGNPTHRAGKVMVRVQDTALSTSPIVATFTFPEGAEAGRPLVQNFPKA</sequence>
<dbReference type="Pfam" id="PF02278">
    <property type="entry name" value="Lyase_8"/>
    <property type="match status" value="1"/>
</dbReference>
<dbReference type="InterPro" id="IPR014718">
    <property type="entry name" value="GH-type_carb-bd"/>
</dbReference>
<evidence type="ECO:0000259" key="9">
    <source>
        <dbReference type="Pfam" id="PF02884"/>
    </source>
</evidence>
<keyword evidence="6" id="KW-0456">Lyase</keyword>
<feature type="active site" evidence="7">
    <location>
        <position position="313"/>
    </location>
</feature>
<dbReference type="PROSITE" id="PS51318">
    <property type="entry name" value="TAT"/>
    <property type="match status" value="1"/>
</dbReference>
<name>A0A3P1BBQ0_9BACT</name>
<protein>
    <recommendedName>
        <fullName evidence="13">Twin-arginine translocation signal domain-containing protein</fullName>
    </recommendedName>
</protein>
<evidence type="ECO:0000256" key="4">
    <source>
        <dbReference type="ARBA" id="ARBA00022729"/>
    </source>
</evidence>
<dbReference type="GO" id="GO:0016837">
    <property type="term" value="F:carbon-oxygen lyase activity, acting on polysaccharides"/>
    <property type="evidence" value="ECO:0007669"/>
    <property type="project" value="UniProtKB-ARBA"/>
</dbReference>
<accession>A0A3P1BBQ0</accession>
<keyword evidence="5" id="KW-0106">Calcium</keyword>
<dbReference type="PANTHER" id="PTHR38481">
    <property type="entry name" value="HYALURONATE LYASE"/>
    <property type="match status" value="1"/>
</dbReference>
<dbReference type="Gene3D" id="2.70.98.10">
    <property type="match status" value="1"/>
</dbReference>
<feature type="domain" description="Polysaccharide lyase 8 N-terminal alpha-helical" evidence="10">
    <location>
        <begin position="102"/>
        <end position="316"/>
    </location>
</feature>
<dbReference type="Gene3D" id="2.60.220.10">
    <property type="entry name" value="Polysaccharide lyase family 8-like, C-terminal"/>
    <property type="match status" value="1"/>
</dbReference>
<evidence type="ECO:0008006" key="13">
    <source>
        <dbReference type="Google" id="ProtNLM"/>
    </source>
</evidence>
<proteinExistence type="inferred from homology"/>
<feature type="active site" evidence="7">
    <location>
        <position position="249"/>
    </location>
</feature>
<dbReference type="Pfam" id="PF02884">
    <property type="entry name" value="Lyase_8_C"/>
    <property type="match status" value="1"/>
</dbReference>
<evidence type="ECO:0000259" key="8">
    <source>
        <dbReference type="Pfam" id="PF02278"/>
    </source>
</evidence>
<evidence type="ECO:0000256" key="2">
    <source>
        <dbReference type="ARBA" id="ARBA00006699"/>
    </source>
</evidence>
<dbReference type="Proteomes" id="UP000271925">
    <property type="component" value="Unassembled WGS sequence"/>
</dbReference>
<dbReference type="InterPro" id="IPR012970">
    <property type="entry name" value="Lyase_8_alpha_N"/>
</dbReference>
<organism evidence="11 12">
    <name type="scientific">Larkinella rosea</name>
    <dbReference type="NCBI Taxonomy" id="2025312"/>
    <lineage>
        <taxon>Bacteria</taxon>
        <taxon>Pseudomonadati</taxon>
        <taxon>Bacteroidota</taxon>
        <taxon>Cytophagia</taxon>
        <taxon>Cytophagales</taxon>
        <taxon>Spirosomataceae</taxon>
        <taxon>Larkinella</taxon>
    </lineage>
</organism>
<keyword evidence="4" id="KW-0732">Signal</keyword>
<dbReference type="EMBL" id="RQJO01000016">
    <property type="protein sequence ID" value="RRA98133.1"/>
    <property type="molecule type" value="Genomic_DNA"/>
</dbReference>
<dbReference type="InterPro" id="IPR011071">
    <property type="entry name" value="Lyase_8-like_C"/>
</dbReference>
<dbReference type="GO" id="GO:0030246">
    <property type="term" value="F:carbohydrate binding"/>
    <property type="evidence" value="ECO:0007669"/>
    <property type="project" value="InterPro"/>
</dbReference>
<dbReference type="InterPro" id="IPR008929">
    <property type="entry name" value="Chondroitin_lyas"/>
</dbReference>
<dbReference type="SUPFAM" id="SSF48230">
    <property type="entry name" value="Chondroitin AC/alginate lyase"/>
    <property type="match status" value="1"/>
</dbReference>
<dbReference type="InterPro" id="IPR011013">
    <property type="entry name" value="Gal_mutarotase_sf_dom"/>
</dbReference>
<comment type="cofactor">
    <cofactor evidence="1">
        <name>Ca(2+)</name>
        <dbReference type="ChEBI" id="CHEBI:29108"/>
    </cofactor>
</comment>
<reference evidence="11 12" key="1">
    <citation type="submission" date="2018-11" db="EMBL/GenBank/DDBJ databases">
        <authorList>
            <person name="Zhou Z."/>
            <person name="Wang G."/>
        </authorList>
    </citation>
    <scope>NUCLEOTIDE SEQUENCE [LARGE SCALE GENOMIC DNA]</scope>
    <source>
        <strain evidence="11 12">KCTC52004</strain>
    </source>
</reference>
<comment type="subunit">
    <text evidence="3">Monomer.</text>
</comment>
<gene>
    <name evidence="11" type="ORF">EHT25_31185</name>
</gene>
<evidence type="ECO:0000256" key="5">
    <source>
        <dbReference type="ARBA" id="ARBA00022837"/>
    </source>
</evidence>